<dbReference type="OrthoDB" id="2066989at2"/>
<dbReference type="RefSeq" id="WP_109713368.1">
    <property type="nucleotide sequence ID" value="NZ_QGDS01000013.1"/>
</dbReference>
<dbReference type="EMBL" id="UHJJ01000013">
    <property type="protein sequence ID" value="SUQ15490.1"/>
    <property type="molecule type" value="Genomic_DNA"/>
</dbReference>
<keyword evidence="1" id="KW-0812">Transmembrane</keyword>
<evidence type="ECO:0008006" key="4">
    <source>
        <dbReference type="Google" id="ProtNLM"/>
    </source>
</evidence>
<feature type="transmembrane region" description="Helical" evidence="1">
    <location>
        <begin position="152"/>
        <end position="168"/>
    </location>
</feature>
<accession>A0A315ZU40</accession>
<feature type="transmembrane region" description="Helical" evidence="1">
    <location>
        <begin position="126"/>
        <end position="146"/>
    </location>
</feature>
<keyword evidence="1" id="KW-1133">Transmembrane helix</keyword>
<gene>
    <name evidence="2" type="ORF">SAMN05216529_11335</name>
</gene>
<feature type="transmembrane region" description="Helical" evidence="1">
    <location>
        <begin position="368"/>
        <end position="386"/>
    </location>
</feature>
<evidence type="ECO:0000313" key="3">
    <source>
        <dbReference type="Proteomes" id="UP000254051"/>
    </source>
</evidence>
<feature type="transmembrane region" description="Helical" evidence="1">
    <location>
        <begin position="226"/>
        <end position="243"/>
    </location>
</feature>
<proteinExistence type="predicted"/>
<feature type="transmembrane region" description="Helical" evidence="1">
    <location>
        <begin position="96"/>
        <end position="119"/>
    </location>
</feature>
<evidence type="ECO:0000313" key="2">
    <source>
        <dbReference type="EMBL" id="SUQ15490.1"/>
    </source>
</evidence>
<keyword evidence="3" id="KW-1185">Reference proteome</keyword>
<feature type="transmembrane region" description="Helical" evidence="1">
    <location>
        <begin position="344"/>
        <end position="362"/>
    </location>
</feature>
<dbReference type="Proteomes" id="UP000254051">
    <property type="component" value="Unassembled WGS sequence"/>
</dbReference>
<dbReference type="AlphaFoldDB" id="A0A315ZU40"/>
<feature type="transmembrane region" description="Helical" evidence="1">
    <location>
        <begin position="393"/>
        <end position="411"/>
    </location>
</feature>
<evidence type="ECO:0000256" key="1">
    <source>
        <dbReference type="SAM" id="Phobius"/>
    </source>
</evidence>
<feature type="transmembrane region" description="Helical" evidence="1">
    <location>
        <begin position="72"/>
        <end position="90"/>
    </location>
</feature>
<feature type="transmembrane region" description="Helical" evidence="1">
    <location>
        <begin position="180"/>
        <end position="206"/>
    </location>
</feature>
<name>A0A315ZU40_9FIRM</name>
<reference evidence="3" key="1">
    <citation type="submission" date="2017-07" db="EMBL/GenBank/DDBJ databases">
        <authorList>
            <person name="Varghese N."/>
            <person name="Submissions S."/>
        </authorList>
    </citation>
    <scope>NUCLEOTIDE SEQUENCE [LARGE SCALE GENOMIC DNA]</scope>
    <source>
        <strain evidence="3">NLAE-zl-C134</strain>
    </source>
</reference>
<keyword evidence="1" id="KW-0472">Membrane</keyword>
<organism evidence="2 3">
    <name type="scientific">Faecalicatena contorta</name>
    <dbReference type="NCBI Taxonomy" id="39482"/>
    <lineage>
        <taxon>Bacteria</taxon>
        <taxon>Bacillati</taxon>
        <taxon>Bacillota</taxon>
        <taxon>Clostridia</taxon>
        <taxon>Lachnospirales</taxon>
        <taxon>Lachnospiraceae</taxon>
        <taxon>Faecalicatena</taxon>
    </lineage>
</organism>
<feature type="transmembrane region" description="Helical" evidence="1">
    <location>
        <begin position="423"/>
        <end position="441"/>
    </location>
</feature>
<protein>
    <recommendedName>
        <fullName evidence="4">Dolichyl-phosphate-mannose-protein mannosyltransferase</fullName>
    </recommendedName>
</protein>
<feature type="transmembrane region" description="Helical" evidence="1">
    <location>
        <begin position="29"/>
        <end position="51"/>
    </location>
</feature>
<sequence length="607" mass="71892">MAAGGTRYWIDIIQKGIKRIWKWAGNYNLLTAICINVIFLSLVLTFCEVKYETSDDYIMAAIMAGAYNGTPNPHMIFINILWGYLLLPFYNLIPQISWYLISQLVLCFCSFTVVTYLLLKRLNMIMGIMLSILFITFFSDDAYIVVQFTKTAILAVMSGSILFLYALFHRGINRKREMILGALLILVGSLVRFNVIYIAGGFLLLILVIEFINMFWIKKDGSFRKVMKIIIIGSVLIGTVFGAKELDEFIYKCDVGYSYFRDYGNARGNIVDKRDHGYVVNAEEYQKAGLSENDYRLLRTWNFGDPDFYTLERMNEVKKIIDDYQSTLDVDRDAVKYELRSRNYWSYPSLWACFILFLISIFLNKRYWWVSIFSTGCGYFYLYYFVSSAKTVYRIEYAVFLCIFLTGIYFWDERNCRELKNKLEIFNICVILIMLLCIYQVPTYRLNRWAEYIYGEEYKSHVEDNFFNSWDYDSRRYRCSVYNKEAFSQLRGEVEENTDGFYFFNFSTGIQTLYLSANPWKDEQKSFWKNSSYLGGVSVNFPDELELLKTKNVKNPIKSLVNENVYLVDNFYQKEILKYIQEHYYPEARMELYKQIDGFQIWKFYRD</sequence>